<comment type="caution">
    <text evidence="1">The sequence shown here is derived from an EMBL/GenBank/DDBJ whole genome shotgun (WGS) entry which is preliminary data.</text>
</comment>
<dbReference type="AlphaFoldDB" id="A0A0V1C1A9"/>
<name>A0A0V1C1A9_TRISP</name>
<reference evidence="1 2" key="1">
    <citation type="submission" date="2015-01" db="EMBL/GenBank/DDBJ databases">
        <title>Evolution of Trichinella species and genotypes.</title>
        <authorList>
            <person name="Korhonen P.K."/>
            <person name="Edoardo P."/>
            <person name="Giuseppe L.R."/>
            <person name="Gasser R.B."/>
        </authorList>
    </citation>
    <scope>NUCLEOTIDE SEQUENCE [LARGE SCALE GENOMIC DNA]</scope>
    <source>
        <strain evidence="1">ISS3</strain>
    </source>
</reference>
<dbReference type="EMBL" id="JYDH01000002">
    <property type="protein sequence ID" value="KRY43115.1"/>
    <property type="molecule type" value="Genomic_DNA"/>
</dbReference>
<organism evidence="1 2">
    <name type="scientific">Trichinella spiralis</name>
    <name type="common">Trichina worm</name>
    <dbReference type="NCBI Taxonomy" id="6334"/>
    <lineage>
        <taxon>Eukaryota</taxon>
        <taxon>Metazoa</taxon>
        <taxon>Ecdysozoa</taxon>
        <taxon>Nematoda</taxon>
        <taxon>Enoplea</taxon>
        <taxon>Dorylaimia</taxon>
        <taxon>Trichinellida</taxon>
        <taxon>Trichinellidae</taxon>
        <taxon>Trichinella</taxon>
    </lineage>
</organism>
<accession>A0A0V1C1A9</accession>
<protein>
    <submittedName>
        <fullName evidence="1">Uncharacterized protein</fullName>
    </submittedName>
</protein>
<keyword evidence="2" id="KW-1185">Reference proteome</keyword>
<evidence type="ECO:0000313" key="2">
    <source>
        <dbReference type="Proteomes" id="UP000054776"/>
    </source>
</evidence>
<dbReference type="Proteomes" id="UP000054776">
    <property type="component" value="Unassembled WGS sequence"/>
</dbReference>
<evidence type="ECO:0000313" key="1">
    <source>
        <dbReference type="EMBL" id="KRY43115.1"/>
    </source>
</evidence>
<dbReference type="InParanoid" id="A0A0V1C1A9"/>
<sequence>MSRHYNKLHLTLLIRLGYVCLASYYKKRDLIRKAGAVCLERTGFQLTSMINNHDKALLSSRPDDAKI</sequence>
<gene>
    <name evidence="1" type="ORF">T01_9834</name>
</gene>
<proteinExistence type="predicted"/>